<gene>
    <name evidence="2" type="ORF">JKX24_15655</name>
</gene>
<evidence type="ECO:0000313" key="2">
    <source>
        <dbReference type="EMBL" id="QQX51645.1"/>
    </source>
</evidence>
<feature type="transmembrane region" description="Helical" evidence="1">
    <location>
        <begin position="20"/>
        <end position="38"/>
    </location>
</feature>
<evidence type="ECO:0000313" key="3">
    <source>
        <dbReference type="Proteomes" id="UP000596176"/>
    </source>
</evidence>
<dbReference type="AlphaFoldDB" id="A0A7U0N340"/>
<name>A0A7U0N340_SERPR</name>
<organism evidence="2 3">
    <name type="scientific">Serratia proteamaculans</name>
    <dbReference type="NCBI Taxonomy" id="28151"/>
    <lineage>
        <taxon>Bacteria</taxon>
        <taxon>Pseudomonadati</taxon>
        <taxon>Pseudomonadota</taxon>
        <taxon>Gammaproteobacteria</taxon>
        <taxon>Enterobacterales</taxon>
        <taxon>Yersiniaceae</taxon>
        <taxon>Serratia</taxon>
    </lineage>
</organism>
<protein>
    <submittedName>
        <fullName evidence="2">Uncharacterized protein</fullName>
    </submittedName>
</protein>
<proteinExistence type="predicted"/>
<dbReference type="RefSeq" id="WP_207979523.1">
    <property type="nucleotide sequence ID" value="NZ_CP068391.1"/>
</dbReference>
<keyword evidence="1" id="KW-0812">Transmembrane</keyword>
<keyword evidence="1" id="KW-1133">Transmembrane helix</keyword>
<dbReference type="EMBL" id="CP068391">
    <property type="protein sequence ID" value="QQX51645.1"/>
    <property type="molecule type" value="Genomic_DNA"/>
</dbReference>
<evidence type="ECO:0000256" key="1">
    <source>
        <dbReference type="SAM" id="Phobius"/>
    </source>
</evidence>
<sequence>MNSFFSETLSLISKYGNESNNFGALFSALTVVFIIYIINKFLTPTPNLSGVIYMKSITSISDFNPYIGLTVFHTLTLSSNNLLITGTSEKTGEIDKHGFGNEKIGEKRTLGKINGNIEKKLFSRNVIHVMIIEGGITRNSTIYISFKRKLCLTKKYIGTFKSTAADSVGSVTCQKKKFSEHPSLS</sequence>
<reference evidence="2 3" key="1">
    <citation type="submission" date="2021-01" db="EMBL/GenBank/DDBJ databases">
        <title>Chromosome sequence of Serratia proteamaculans strain 94 rif-r, isolated from spoiled beef.</title>
        <authorList>
            <person name="Zaytseva Y.V."/>
            <person name="Iablokov S.N."/>
            <person name="Klyukina A."/>
        </authorList>
    </citation>
    <scope>NUCLEOTIDE SEQUENCE [LARGE SCALE GENOMIC DNA]</scope>
    <source>
        <strain evidence="2 3">94 rif-r</strain>
    </source>
</reference>
<accession>A0A7U0N340</accession>
<keyword evidence="1" id="KW-0472">Membrane</keyword>
<dbReference type="Proteomes" id="UP000596176">
    <property type="component" value="Chromosome"/>
</dbReference>